<keyword evidence="1" id="KW-0812">Transmembrane</keyword>
<keyword evidence="1" id="KW-0472">Membrane</keyword>
<proteinExistence type="predicted"/>
<dbReference type="Pfam" id="PF08447">
    <property type="entry name" value="PAS_3"/>
    <property type="match status" value="1"/>
</dbReference>
<dbReference type="Gene3D" id="3.30.450.20">
    <property type="entry name" value="PAS domain"/>
    <property type="match status" value="1"/>
</dbReference>
<reference evidence="3 4" key="1">
    <citation type="submission" date="2020-08" db="EMBL/GenBank/DDBJ databases">
        <title>Genomic Encyclopedia of Type Strains, Phase IV (KMG-IV): sequencing the most valuable type-strain genomes for metagenomic binning, comparative biology and taxonomic classification.</title>
        <authorList>
            <person name="Goeker M."/>
        </authorList>
    </citation>
    <scope>NUCLEOTIDE SEQUENCE [LARGE SCALE GENOMIC DNA]</scope>
    <source>
        <strain evidence="3 4">DSM 29781</strain>
    </source>
</reference>
<organism evidence="3 4">
    <name type="scientific">Quisquiliibacterium transsilvanicum</name>
    <dbReference type="NCBI Taxonomy" id="1549638"/>
    <lineage>
        <taxon>Bacteria</taxon>
        <taxon>Pseudomonadati</taxon>
        <taxon>Pseudomonadota</taxon>
        <taxon>Betaproteobacteria</taxon>
        <taxon>Burkholderiales</taxon>
        <taxon>Burkholderiaceae</taxon>
        <taxon>Quisquiliibacterium</taxon>
    </lineage>
</organism>
<comment type="caution">
    <text evidence="3">The sequence shown here is derived from an EMBL/GenBank/DDBJ whole genome shotgun (WGS) entry which is preliminary data.</text>
</comment>
<dbReference type="PROSITE" id="PS50112">
    <property type="entry name" value="PAS"/>
    <property type="match status" value="1"/>
</dbReference>
<dbReference type="CDD" id="cd00130">
    <property type="entry name" value="PAS"/>
    <property type="match status" value="1"/>
</dbReference>
<feature type="transmembrane region" description="Helical" evidence="1">
    <location>
        <begin position="210"/>
        <end position="233"/>
    </location>
</feature>
<evidence type="ECO:0000259" key="2">
    <source>
        <dbReference type="PROSITE" id="PS50112"/>
    </source>
</evidence>
<name>A0A7W8HHB9_9BURK</name>
<evidence type="ECO:0000256" key="1">
    <source>
        <dbReference type="SAM" id="Phobius"/>
    </source>
</evidence>
<accession>A0A7W8HHB9</accession>
<protein>
    <submittedName>
        <fullName evidence="3">PAS domain-containing protein</fullName>
    </submittedName>
</protein>
<dbReference type="InterPro" id="IPR013655">
    <property type="entry name" value="PAS_fold_3"/>
</dbReference>
<dbReference type="SUPFAM" id="SSF55785">
    <property type="entry name" value="PYP-like sensor domain (PAS domain)"/>
    <property type="match status" value="1"/>
</dbReference>
<dbReference type="InterPro" id="IPR035965">
    <property type="entry name" value="PAS-like_dom_sf"/>
</dbReference>
<evidence type="ECO:0000313" key="4">
    <source>
        <dbReference type="Proteomes" id="UP000532440"/>
    </source>
</evidence>
<keyword evidence="4" id="KW-1185">Reference proteome</keyword>
<dbReference type="EMBL" id="JACHGB010000004">
    <property type="protein sequence ID" value="MBB5272049.1"/>
    <property type="molecule type" value="Genomic_DNA"/>
</dbReference>
<dbReference type="Proteomes" id="UP000532440">
    <property type="component" value="Unassembled WGS sequence"/>
</dbReference>
<feature type="domain" description="PAS" evidence="2">
    <location>
        <begin position="322"/>
        <end position="371"/>
    </location>
</feature>
<keyword evidence="1" id="KW-1133">Transmembrane helix</keyword>
<sequence length="418" mass="45791">MERRVNVWGLVAVALLLSAFGLVLLDERFDNELQSLPRVRMDAVQVAGELRVRVGVLTDFSRQYAATGNPVYLRYYETEVAIHEGRAPAPPEYSGRFWYLVMAGEVELPPWGVSDSFEQRVARMGFTEGERAELARAVQGWLKLRAIEQAALAGLFSEPGGATGRFVPALHDAAYVGARADALRPLETFLVSVGSRVEARTAALLRSKRLAHAGLMAAALGLAASLVAVLWLLRSRLLRPLETLDGWMQGAGAAGVPRSLGMLQPLARTLERSTAEVDALVGDREQLIRALRQADARFARLAAQVRELAFECRLDPVLHLPRFSYVSPRARDVLGIEPDALMAEPECLAEAMPPEDLRALRDSVERALACGGPLELTLRVRSPADGLLRAVRLQAVATDERRGRHAYAGAIRPVDREV</sequence>
<evidence type="ECO:0000313" key="3">
    <source>
        <dbReference type="EMBL" id="MBB5272049.1"/>
    </source>
</evidence>
<dbReference type="AlphaFoldDB" id="A0A7W8HHB9"/>
<gene>
    <name evidence="3" type="ORF">HNQ70_002063</name>
</gene>
<dbReference type="RefSeq" id="WP_183967079.1">
    <property type="nucleotide sequence ID" value="NZ_BAABEW010000002.1"/>
</dbReference>
<dbReference type="InterPro" id="IPR000014">
    <property type="entry name" value="PAS"/>
</dbReference>